<dbReference type="Gene3D" id="3.90.1210.10">
    <property type="entry name" value="Antifreeze-like/N-acetylneuraminic acid synthase C-terminal domain"/>
    <property type="match status" value="1"/>
</dbReference>
<dbReference type="PANTHER" id="PTHR36307:SF1">
    <property type="entry name" value="FLAGELLA BASAL BODY P-RING FORMATION PROTEIN FLGA"/>
    <property type="match status" value="1"/>
</dbReference>
<evidence type="ECO:0000313" key="5">
    <source>
        <dbReference type="Proteomes" id="UP000001661"/>
    </source>
</evidence>
<dbReference type="RefSeq" id="WP_013279134.1">
    <property type="nucleotide sequence ID" value="NC_014378.1"/>
</dbReference>
<feature type="signal peptide" evidence="2">
    <location>
        <begin position="1"/>
        <end position="28"/>
    </location>
</feature>
<gene>
    <name evidence="4" type="ordered locus">Acear_2207</name>
</gene>
<name>D9QTX2_ACEAZ</name>
<dbReference type="EMBL" id="CP002105">
    <property type="protein sequence ID" value="ADL13693.1"/>
    <property type="molecule type" value="Genomic_DNA"/>
</dbReference>
<dbReference type="Gene3D" id="2.30.30.760">
    <property type="match status" value="1"/>
</dbReference>
<reference evidence="4 5" key="1">
    <citation type="journal article" date="2010" name="Stand. Genomic Sci.">
        <title>Complete genome sequence of Acetohalobium arabaticum type strain (Z-7288).</title>
        <authorList>
            <person name="Sikorski J."/>
            <person name="Lapidus A."/>
            <person name="Chertkov O."/>
            <person name="Lucas S."/>
            <person name="Copeland A."/>
            <person name="Glavina Del Rio T."/>
            <person name="Nolan M."/>
            <person name="Tice H."/>
            <person name="Cheng J.F."/>
            <person name="Han C."/>
            <person name="Brambilla E."/>
            <person name="Pitluck S."/>
            <person name="Liolios K."/>
            <person name="Ivanova N."/>
            <person name="Mavromatis K."/>
            <person name="Mikhailova N."/>
            <person name="Pati A."/>
            <person name="Bruce D."/>
            <person name="Detter C."/>
            <person name="Tapia R."/>
            <person name="Goodwin L."/>
            <person name="Chen A."/>
            <person name="Palaniappan K."/>
            <person name="Land M."/>
            <person name="Hauser L."/>
            <person name="Chang Y.J."/>
            <person name="Jeffries C.D."/>
            <person name="Rohde M."/>
            <person name="Goker M."/>
            <person name="Spring S."/>
            <person name="Woyke T."/>
            <person name="Bristow J."/>
            <person name="Eisen J.A."/>
            <person name="Markowitz V."/>
            <person name="Hugenholtz P."/>
            <person name="Kyrpides N.C."/>
            <person name="Klenk H.P."/>
        </authorList>
    </citation>
    <scope>NUCLEOTIDE SEQUENCE [LARGE SCALE GENOMIC DNA]</scope>
    <source>
        <strain evidence="5">ATCC 49924 / DSM 5501 / Z-7288</strain>
    </source>
</reference>
<dbReference type="Pfam" id="PF13144">
    <property type="entry name" value="ChapFlgA"/>
    <property type="match status" value="1"/>
</dbReference>
<dbReference type="KEGG" id="aar:Acear_2207"/>
<accession>D9QTX2</accession>
<dbReference type="OrthoDB" id="2111166at2"/>
<keyword evidence="4" id="KW-0966">Cell projection</keyword>
<feature type="coiled-coil region" evidence="1">
    <location>
        <begin position="121"/>
        <end position="153"/>
    </location>
</feature>
<dbReference type="GO" id="GO:0044780">
    <property type="term" value="P:bacterial-type flagellum assembly"/>
    <property type="evidence" value="ECO:0007669"/>
    <property type="project" value="InterPro"/>
</dbReference>
<keyword evidence="5" id="KW-1185">Reference proteome</keyword>
<dbReference type="HOGENOM" id="CLU_071270_0_0_9"/>
<keyword evidence="2" id="KW-0732">Signal</keyword>
<dbReference type="NCBIfam" id="TIGR03170">
    <property type="entry name" value="flgA_cterm"/>
    <property type="match status" value="1"/>
</dbReference>
<organism evidence="4 5">
    <name type="scientific">Acetohalobium arabaticum (strain ATCC 49924 / DSM 5501 / Z-7288)</name>
    <dbReference type="NCBI Taxonomy" id="574087"/>
    <lineage>
        <taxon>Bacteria</taxon>
        <taxon>Bacillati</taxon>
        <taxon>Bacillota</taxon>
        <taxon>Clostridia</taxon>
        <taxon>Halanaerobiales</taxon>
        <taxon>Halobacteroidaceae</taxon>
        <taxon>Acetohalobium</taxon>
    </lineage>
</organism>
<evidence type="ECO:0000256" key="2">
    <source>
        <dbReference type="SAM" id="SignalP"/>
    </source>
</evidence>
<dbReference type="Proteomes" id="UP000001661">
    <property type="component" value="Chromosome"/>
</dbReference>
<keyword evidence="1" id="KW-0175">Coiled coil</keyword>
<dbReference type="PROSITE" id="PS51257">
    <property type="entry name" value="PROKAR_LIPOPROTEIN"/>
    <property type="match status" value="1"/>
</dbReference>
<evidence type="ECO:0000259" key="3">
    <source>
        <dbReference type="Pfam" id="PF13144"/>
    </source>
</evidence>
<dbReference type="AlphaFoldDB" id="D9QTX2"/>
<dbReference type="InterPro" id="IPR017585">
    <property type="entry name" value="SAF_FlgA"/>
</dbReference>
<evidence type="ECO:0000256" key="1">
    <source>
        <dbReference type="SAM" id="Coils"/>
    </source>
</evidence>
<dbReference type="STRING" id="574087.Acear_2207"/>
<dbReference type="CDD" id="cd11614">
    <property type="entry name" value="SAF_CpaB_FlgA_like"/>
    <property type="match status" value="1"/>
</dbReference>
<proteinExistence type="predicted"/>
<keyword evidence="4" id="KW-0282">Flagellum</keyword>
<dbReference type="InterPro" id="IPR039246">
    <property type="entry name" value="Flagellar_FlgA"/>
</dbReference>
<keyword evidence="4" id="KW-0969">Cilium</keyword>
<protein>
    <submittedName>
        <fullName evidence="4">Flagella basal body P-ring formation protein FlgA</fullName>
    </submittedName>
</protein>
<evidence type="ECO:0000313" key="4">
    <source>
        <dbReference type="EMBL" id="ADL13693.1"/>
    </source>
</evidence>
<dbReference type="PANTHER" id="PTHR36307">
    <property type="entry name" value="FLAGELLA BASAL BODY P-RING FORMATION PROTEIN FLGA"/>
    <property type="match status" value="1"/>
</dbReference>
<sequence length="328" mass="37261">MVNWRQLSQLRLVLLLLILLLMTSCAAAAQSKIGFKIDHEVKAAGQKLQLGEIAEIEAPKKFKQKMETINLGQSPLPGYTRVLKRDYILSALERAGFNLSRITYQIPKQIRVTTPHQVLDTDRLTEKVRNYIQQNLSAEAEDIEIELQNLDREVRLPVGGVELQIGNLNTKRILGRTAVPVNIYVDGKLAKKKYIQAQVTAYQRVLVAQESIKRRQSLAENQFKWEKRPLVKLHSQPFTDVDSIQNYRLERSINTGQILTRNLIEIPPLVKRRDRVKIIAVVGRVRVSTAGVALESGTEGEHIKVRNIKSNREIMAKVIGKKTVKVIL</sequence>
<dbReference type="eggNOG" id="COG1261">
    <property type="taxonomic scope" value="Bacteria"/>
</dbReference>
<feature type="chain" id="PRO_5003127133" evidence="2">
    <location>
        <begin position="29"/>
        <end position="328"/>
    </location>
</feature>
<feature type="domain" description="Flagella basal body P-ring formation protein FlgA SAF" evidence="3">
    <location>
        <begin position="204"/>
        <end position="326"/>
    </location>
</feature>